<evidence type="ECO:0000313" key="2">
    <source>
        <dbReference type="WBParaSite" id="RSKR_0000961700.1"/>
    </source>
</evidence>
<dbReference type="Proteomes" id="UP000095286">
    <property type="component" value="Unplaced"/>
</dbReference>
<name>A0AC35UAQ7_9BILA</name>
<protein>
    <submittedName>
        <fullName evidence="2">Neur_chan_memb domain-containing protein</fullName>
    </submittedName>
</protein>
<organism evidence="1 2">
    <name type="scientific">Rhabditophanes sp. KR3021</name>
    <dbReference type="NCBI Taxonomy" id="114890"/>
    <lineage>
        <taxon>Eukaryota</taxon>
        <taxon>Metazoa</taxon>
        <taxon>Ecdysozoa</taxon>
        <taxon>Nematoda</taxon>
        <taxon>Chromadorea</taxon>
        <taxon>Rhabditida</taxon>
        <taxon>Tylenchina</taxon>
        <taxon>Panagrolaimomorpha</taxon>
        <taxon>Strongyloidoidea</taxon>
        <taxon>Alloionematidae</taxon>
        <taxon>Rhabditophanes</taxon>
    </lineage>
</organism>
<reference evidence="2" key="1">
    <citation type="submission" date="2016-11" db="UniProtKB">
        <authorList>
            <consortium name="WormBaseParasite"/>
        </authorList>
    </citation>
    <scope>IDENTIFICATION</scope>
    <source>
        <strain evidence="2">KR3021</strain>
    </source>
</reference>
<proteinExistence type="predicted"/>
<accession>A0AC35UAQ7</accession>
<sequence>MEVRKPSKKWKSENPVSVEELDVPQFRILNYSVIDRQVVTSTGSYQRLTLSFLMKRSIGYFLFQTYLPTALIVNLSFVSFWINHNCCSARIALGITTVLTLTTISTAQRQILAKISYIKAVDVYLVFCFMFVLLALIEFSIINYLNWEGKMKESEGNEKWFPKNEEEMGQQINFNKLGLSQEMSDKIQMRERTSNSSKKSSIREKDTEKAISSRQSSPIPCLVTEKVVSETIDTSPTYPRYITNSTNNLSTRQRLKSINFRHRLQSVKNRGEEFRNGVSRMGAKAASGIPKIVVKDINDIDRVCRCAFPVAFIIFKLVH</sequence>
<dbReference type="WBParaSite" id="RSKR_0000961700.1">
    <property type="protein sequence ID" value="RSKR_0000961700.1"/>
    <property type="gene ID" value="RSKR_0000961700"/>
</dbReference>
<evidence type="ECO:0000313" key="1">
    <source>
        <dbReference type="Proteomes" id="UP000095286"/>
    </source>
</evidence>